<evidence type="ECO:0000256" key="1">
    <source>
        <dbReference type="ARBA" id="ARBA00006226"/>
    </source>
</evidence>
<dbReference type="PANTHER" id="PTHR35601">
    <property type="entry name" value="TOXIN RELE"/>
    <property type="match status" value="1"/>
</dbReference>
<dbReference type="AlphaFoldDB" id="A0A327NTT0"/>
<evidence type="ECO:0000256" key="2">
    <source>
        <dbReference type="ARBA" id="ARBA00022649"/>
    </source>
</evidence>
<dbReference type="OrthoDB" id="9805098at2"/>
<dbReference type="EMBL" id="QLII01000001">
    <property type="protein sequence ID" value="RAI78125.1"/>
    <property type="molecule type" value="Genomic_DNA"/>
</dbReference>
<dbReference type="Proteomes" id="UP000249016">
    <property type="component" value="Unassembled WGS sequence"/>
</dbReference>
<organism evidence="3 4">
    <name type="scientific">Spirosoma telluris</name>
    <dbReference type="NCBI Taxonomy" id="2183553"/>
    <lineage>
        <taxon>Bacteria</taxon>
        <taxon>Pseudomonadati</taxon>
        <taxon>Bacteroidota</taxon>
        <taxon>Cytophagia</taxon>
        <taxon>Cytophagales</taxon>
        <taxon>Cytophagaceae</taxon>
        <taxon>Spirosoma</taxon>
    </lineage>
</organism>
<dbReference type="Gene3D" id="3.30.2310.20">
    <property type="entry name" value="RelE-like"/>
    <property type="match status" value="1"/>
</dbReference>
<name>A0A327NTT0_9BACT</name>
<sequence>MGQGIEENEGIVYKVELIESAEKDFDKLSKKAKVQVAKLIDTLETNPRAGNVRELVGYKGVYRKRTGDYRVVYTIEDDVLVVIVVAVGPRKDIYDMIKRRIK</sequence>
<comment type="similarity">
    <text evidence="1">Belongs to the RelE toxin family.</text>
</comment>
<evidence type="ECO:0008006" key="5">
    <source>
        <dbReference type="Google" id="ProtNLM"/>
    </source>
</evidence>
<keyword evidence="4" id="KW-1185">Reference proteome</keyword>
<keyword evidence="2" id="KW-1277">Toxin-antitoxin system</keyword>
<protein>
    <recommendedName>
        <fullName evidence="5">Type II toxin-antitoxin system RelE/ParE family toxin</fullName>
    </recommendedName>
</protein>
<proteinExistence type="inferred from homology"/>
<dbReference type="SUPFAM" id="SSF143011">
    <property type="entry name" value="RelE-like"/>
    <property type="match status" value="1"/>
</dbReference>
<dbReference type="PANTHER" id="PTHR35601:SF1">
    <property type="entry name" value="TOXIN RELE"/>
    <property type="match status" value="1"/>
</dbReference>
<comment type="caution">
    <text evidence="3">The sequence shown here is derived from an EMBL/GenBank/DDBJ whole genome shotgun (WGS) entry which is preliminary data.</text>
</comment>
<evidence type="ECO:0000313" key="4">
    <source>
        <dbReference type="Proteomes" id="UP000249016"/>
    </source>
</evidence>
<dbReference type="InterPro" id="IPR007712">
    <property type="entry name" value="RelE/ParE_toxin"/>
</dbReference>
<accession>A0A327NTT0</accession>
<dbReference type="NCBIfam" id="TIGR02385">
    <property type="entry name" value="RelE_StbE"/>
    <property type="match status" value="1"/>
</dbReference>
<evidence type="ECO:0000313" key="3">
    <source>
        <dbReference type="EMBL" id="RAI78125.1"/>
    </source>
</evidence>
<gene>
    <name evidence="3" type="ORF">HMF3257_35815</name>
</gene>
<dbReference type="InterPro" id="IPR035093">
    <property type="entry name" value="RelE/ParE_toxin_dom_sf"/>
</dbReference>
<dbReference type="Pfam" id="PF05016">
    <property type="entry name" value="ParE_toxin"/>
    <property type="match status" value="1"/>
</dbReference>
<reference evidence="3 4" key="1">
    <citation type="submission" date="2018-06" db="EMBL/GenBank/DDBJ databases">
        <title>Spirosoma sp. HMF3257 Genome sequencing and assembly.</title>
        <authorList>
            <person name="Kang H."/>
            <person name="Cha I."/>
            <person name="Kim H."/>
            <person name="Kang J."/>
            <person name="Joh K."/>
        </authorList>
    </citation>
    <scope>NUCLEOTIDE SEQUENCE [LARGE SCALE GENOMIC DNA]</scope>
    <source>
        <strain evidence="3 4">HMF3257</strain>
    </source>
</reference>
<dbReference type="RefSeq" id="WP_111349593.1">
    <property type="nucleotide sequence ID" value="NZ_QLII01000001.1"/>
</dbReference>